<dbReference type="InterPro" id="IPR048015">
    <property type="entry name" value="NTP-PPase_MazG-like_N"/>
</dbReference>
<feature type="compositionally biased region" description="Gly residues" evidence="1">
    <location>
        <begin position="271"/>
        <end position="280"/>
    </location>
</feature>
<dbReference type="InterPro" id="IPR011551">
    <property type="entry name" value="NTP_PyrPHydrolase_MazG"/>
</dbReference>
<dbReference type="CDD" id="cd11723">
    <property type="entry name" value="YabN_N_like"/>
    <property type="match status" value="1"/>
</dbReference>
<evidence type="ECO:0000259" key="3">
    <source>
        <dbReference type="Pfam" id="PF03819"/>
    </source>
</evidence>
<dbReference type="Pfam" id="PF03819">
    <property type="entry name" value="MazG"/>
    <property type="match status" value="2"/>
</dbReference>
<feature type="domain" description="Tetrapyrrole methylase" evidence="2">
    <location>
        <begin position="43"/>
        <end position="246"/>
    </location>
</feature>
<dbReference type="GO" id="GO:0046081">
    <property type="term" value="P:dUTP catabolic process"/>
    <property type="evidence" value="ECO:0007669"/>
    <property type="project" value="TreeGrafter"/>
</dbReference>
<dbReference type="CDD" id="cd11529">
    <property type="entry name" value="NTP-PPase_MazG_Cterm"/>
    <property type="match status" value="1"/>
</dbReference>
<dbReference type="InterPro" id="IPR014777">
    <property type="entry name" value="4pyrrole_Mease_sub1"/>
</dbReference>
<organism evidence="4 5">
    <name type="scientific">Pelotomaculum thermopropionicum (strain DSM 13744 / JCM 10971 / SI)</name>
    <dbReference type="NCBI Taxonomy" id="370438"/>
    <lineage>
        <taxon>Bacteria</taxon>
        <taxon>Bacillati</taxon>
        <taxon>Bacillota</taxon>
        <taxon>Clostridia</taxon>
        <taxon>Eubacteriales</taxon>
        <taxon>Desulfotomaculaceae</taxon>
        <taxon>Pelotomaculum</taxon>
    </lineage>
</organism>
<dbReference type="Proteomes" id="UP000006556">
    <property type="component" value="Chromosome"/>
</dbReference>
<dbReference type="Gene3D" id="3.40.1010.10">
    <property type="entry name" value="Cobalt-precorrin-4 Transmethylase, Domain 1"/>
    <property type="match status" value="1"/>
</dbReference>
<evidence type="ECO:0000313" key="5">
    <source>
        <dbReference type="Proteomes" id="UP000006556"/>
    </source>
</evidence>
<dbReference type="InterPro" id="IPR035013">
    <property type="entry name" value="YabN_N"/>
</dbReference>
<dbReference type="InterPro" id="IPR035996">
    <property type="entry name" value="4pyrrol_Methylase_sf"/>
</dbReference>
<dbReference type="GO" id="GO:0046047">
    <property type="term" value="P:TTP catabolic process"/>
    <property type="evidence" value="ECO:0007669"/>
    <property type="project" value="TreeGrafter"/>
</dbReference>
<dbReference type="eggNOG" id="COG3956">
    <property type="taxonomic scope" value="Bacteria"/>
</dbReference>
<dbReference type="SUPFAM" id="SSF101386">
    <property type="entry name" value="all-alpha NTP pyrophosphatases"/>
    <property type="match status" value="2"/>
</dbReference>
<gene>
    <name evidence="4" type="ordered locus">PTH_0120</name>
</gene>
<dbReference type="GO" id="GO:0047429">
    <property type="term" value="F:nucleoside triphosphate diphosphatase activity"/>
    <property type="evidence" value="ECO:0007669"/>
    <property type="project" value="InterPro"/>
</dbReference>
<name>A5D640_PELTS</name>
<dbReference type="FunFam" id="1.10.287.1080:FF:000003">
    <property type="entry name" value="Nucleoside triphosphate pyrophosphohydrolase"/>
    <property type="match status" value="1"/>
</dbReference>
<feature type="domain" description="NTP pyrophosphohydrolase MazG-like" evidence="3">
    <location>
        <begin position="484"/>
        <end position="544"/>
    </location>
</feature>
<evidence type="ECO:0000256" key="1">
    <source>
        <dbReference type="SAM" id="MobiDB-lite"/>
    </source>
</evidence>
<dbReference type="EMBL" id="AP009389">
    <property type="protein sequence ID" value="BAF58301.1"/>
    <property type="molecule type" value="Genomic_DNA"/>
</dbReference>
<dbReference type="Gene3D" id="1.10.287.1080">
    <property type="entry name" value="MazG-like"/>
    <property type="match status" value="2"/>
</dbReference>
<dbReference type="PANTHER" id="PTHR30522:SF0">
    <property type="entry name" value="NUCLEOSIDE TRIPHOSPHATE PYROPHOSPHOHYDROLASE"/>
    <property type="match status" value="1"/>
</dbReference>
<dbReference type="NCBIfam" id="NF007113">
    <property type="entry name" value="PRK09562.1"/>
    <property type="match status" value="1"/>
</dbReference>
<feature type="region of interest" description="Disordered" evidence="1">
    <location>
        <begin position="266"/>
        <end position="288"/>
    </location>
</feature>
<dbReference type="GO" id="GO:0008168">
    <property type="term" value="F:methyltransferase activity"/>
    <property type="evidence" value="ECO:0007669"/>
    <property type="project" value="InterPro"/>
</dbReference>
<dbReference type="NCBIfam" id="TIGR00444">
    <property type="entry name" value="mazG"/>
    <property type="match status" value="1"/>
</dbReference>
<dbReference type="Pfam" id="PF00590">
    <property type="entry name" value="TP_methylase"/>
    <property type="match status" value="1"/>
</dbReference>
<dbReference type="GO" id="GO:0006950">
    <property type="term" value="P:response to stress"/>
    <property type="evidence" value="ECO:0007669"/>
    <property type="project" value="UniProtKB-ARBA"/>
</dbReference>
<dbReference type="PIRSF" id="PIRSF002845">
    <property type="entry name" value="Ttrprl_mtas_MazG"/>
    <property type="match status" value="1"/>
</dbReference>
<dbReference type="STRING" id="370438.PTH_0120"/>
<accession>A5D640</accession>
<dbReference type="InterPro" id="IPR048011">
    <property type="entry name" value="NTP-PPase_MazG-like_C"/>
</dbReference>
<dbReference type="GO" id="GO:0046052">
    <property type="term" value="P:UTP catabolic process"/>
    <property type="evidence" value="ECO:0007669"/>
    <property type="project" value="TreeGrafter"/>
</dbReference>
<dbReference type="GO" id="GO:0046061">
    <property type="term" value="P:dATP catabolic process"/>
    <property type="evidence" value="ECO:0007669"/>
    <property type="project" value="TreeGrafter"/>
</dbReference>
<proteinExistence type="predicted"/>
<dbReference type="CDD" id="cd11528">
    <property type="entry name" value="NTP-PPase_MazG_Nterm"/>
    <property type="match status" value="1"/>
</dbReference>
<dbReference type="InterPro" id="IPR004518">
    <property type="entry name" value="MazG-like_dom"/>
</dbReference>
<dbReference type="InterPro" id="IPR000878">
    <property type="entry name" value="4pyrrol_Mease"/>
</dbReference>
<protein>
    <submittedName>
        <fullName evidence="4">Conserved protein</fullName>
    </submittedName>
</protein>
<evidence type="ECO:0000259" key="2">
    <source>
        <dbReference type="Pfam" id="PF00590"/>
    </source>
</evidence>
<keyword evidence="5" id="KW-1185">Reference proteome</keyword>
<dbReference type="GO" id="GO:0046076">
    <property type="term" value="P:dTTP catabolic process"/>
    <property type="evidence" value="ECO:0007669"/>
    <property type="project" value="TreeGrafter"/>
</dbReference>
<dbReference type="KEGG" id="pth:PTH_0120"/>
<dbReference type="PANTHER" id="PTHR30522">
    <property type="entry name" value="NUCLEOSIDE TRIPHOSPHATE PYROPHOSPHOHYDROLASE"/>
    <property type="match status" value="1"/>
</dbReference>
<evidence type="ECO:0000313" key="4">
    <source>
        <dbReference type="EMBL" id="BAF58301.1"/>
    </source>
</evidence>
<feature type="domain" description="NTP pyrophosphohydrolase MazG-like" evidence="3">
    <location>
        <begin position="346"/>
        <end position="419"/>
    </location>
</feature>
<reference evidence="5" key="1">
    <citation type="journal article" date="2008" name="Genome Res.">
        <title>The genome of Pelotomaculum thermopropionicum reveals niche-associated evolution in anaerobic microbiota.</title>
        <authorList>
            <person name="Kosaka T."/>
            <person name="Kato S."/>
            <person name="Shimoyama T."/>
            <person name="Ishii S."/>
            <person name="Abe T."/>
            <person name="Watanabe K."/>
        </authorList>
    </citation>
    <scope>NUCLEOTIDE SEQUENCE [LARGE SCALE GENOMIC DNA]</scope>
    <source>
        <strain evidence="5">DSM 13744 / JCM 10971 / SI</strain>
    </source>
</reference>
<dbReference type="FunFam" id="1.10.287.1080:FF:000001">
    <property type="entry name" value="Nucleoside triphosphate pyrophosphohydrolase"/>
    <property type="match status" value="1"/>
</dbReference>
<dbReference type="InterPro" id="IPR024180">
    <property type="entry name" value="Tetrapyrrole_Mease/MazG_pred"/>
</dbReference>
<dbReference type="AlphaFoldDB" id="A5D640"/>
<dbReference type="HOGENOM" id="CLU_038356_1_0_9"/>
<sequence>MACEGHFPLLFSFLGAGFPGLFCTNETCFFERRLSAVMPLQARITIAGLGAGSPGEITLGVWEALKFSPLTFFRTERHPVVRWLREKGISFSTFDYIYEEEQSFQQVYRRIAEKVLEAARRGQVLYAVPGHPLVAEESVHLIVEQAEQDGLSVHILPAASFLDALCTALRLDPGRGLQVVDGLTLDRRRPSPGMAAVVTQVYSPLVASDVKLSLLEIYPAGHPVTVVRGAGIPGEERIRTVPLFELDRLDGIDHLTSVFVPPLAPQAEVAGDGGQASGGREGPEEPQEVEVIRTCEKSILDPAEDGVEEGCPAPDGDGGCRFPLDPLVDIMARLRGENGCPWDREQDHRTLKPYLLEEAYEVIEALDEEDMYKTCEELGDLLLQIVFHAQIAAENRHFDINDVIAGISEKMIRRHPHVFGSARVRDSGEVIRNWERIKAKEKGRRESILAGVPAFLPALVRAEKLQEKAAEAGFDWPDYRGALEKVREELDEIGAVVSAGNKAQIEKEVGDLIFSVVNLARLLGVNPEAALTGACGKFVRRFQHIEEMARAAGRDLSLCTLTELDEWWEEAKELENQEKNKG</sequence>
<dbReference type="GO" id="GO:0006203">
    <property type="term" value="P:dGTP catabolic process"/>
    <property type="evidence" value="ECO:0007669"/>
    <property type="project" value="TreeGrafter"/>
</dbReference>
<dbReference type="SUPFAM" id="SSF53790">
    <property type="entry name" value="Tetrapyrrole methylase"/>
    <property type="match status" value="1"/>
</dbReference>